<proteinExistence type="predicted"/>
<evidence type="ECO:0000313" key="1">
    <source>
        <dbReference type="EMBL" id="OQX90781.1"/>
    </source>
</evidence>
<protein>
    <recommendedName>
        <fullName evidence="3">DUF2079 domain-containing protein</fullName>
    </recommendedName>
</protein>
<comment type="caution">
    <text evidence="1">The sequence shown here is derived from an EMBL/GenBank/DDBJ whole genome shotgun (WGS) entry which is preliminary data.</text>
</comment>
<name>A0A1W9S1P4_9BACT</name>
<dbReference type="Proteomes" id="UP000192611">
    <property type="component" value="Unassembled WGS sequence"/>
</dbReference>
<accession>A0A1W9S1P4</accession>
<dbReference type="AlphaFoldDB" id="A0A1W9S1P4"/>
<reference evidence="2" key="1">
    <citation type="submission" date="2017-03" db="EMBL/GenBank/DDBJ databases">
        <title>Novel pathways for hydrocarbon cycling and metabolic interdependencies in hydrothermal sediment communities.</title>
        <authorList>
            <person name="Dombrowski N."/>
            <person name="Seitz K."/>
            <person name="Teske A."/>
            <person name="Baker B."/>
        </authorList>
    </citation>
    <scope>NUCLEOTIDE SEQUENCE [LARGE SCALE GENOMIC DNA]</scope>
</reference>
<organism evidence="1 2">
    <name type="scientific">Candidatus Coatesbacteria bacterium 4484_99</name>
    <dbReference type="NCBI Taxonomy" id="1970774"/>
    <lineage>
        <taxon>Bacteria</taxon>
        <taxon>Candidatus Coatesiibacteriota</taxon>
    </lineage>
</organism>
<sequence>KVILFASMAVMIINIGHLNLVHIDRDTLIARKILSQIPDDASLSAQEHIFPHLPPRREIHILPEIDSADYVFIDTGLLSGIFSRTDAIVYLRDLVIKGEYEVIEKGGNRFYLLKRKDDVMMKETINN</sequence>
<evidence type="ECO:0008006" key="3">
    <source>
        <dbReference type="Google" id="ProtNLM"/>
    </source>
</evidence>
<feature type="non-terminal residue" evidence="1">
    <location>
        <position position="1"/>
    </location>
</feature>
<evidence type="ECO:0000313" key="2">
    <source>
        <dbReference type="Proteomes" id="UP000192611"/>
    </source>
</evidence>
<gene>
    <name evidence="1" type="ORF">B6D57_02005</name>
</gene>
<dbReference type="EMBL" id="NATQ01000028">
    <property type="protein sequence ID" value="OQX90781.1"/>
    <property type="molecule type" value="Genomic_DNA"/>
</dbReference>